<keyword evidence="1" id="KW-0472">Membrane</keyword>
<dbReference type="AlphaFoldDB" id="A0A0A9C879"/>
<protein>
    <submittedName>
        <fullName evidence="2">Uncharacterized protein</fullName>
    </submittedName>
</protein>
<dbReference type="EMBL" id="GBRH01226114">
    <property type="protein sequence ID" value="JAD71781.1"/>
    <property type="molecule type" value="Transcribed_RNA"/>
</dbReference>
<sequence length="47" mass="5334">MASLCVITYLSWYILFGPWYFPTSCLCCAIASLLCTLFVGASHRRVR</sequence>
<proteinExistence type="predicted"/>
<reference evidence="2" key="2">
    <citation type="journal article" date="2015" name="Data Brief">
        <title>Shoot transcriptome of the giant reed, Arundo donax.</title>
        <authorList>
            <person name="Barrero R.A."/>
            <person name="Guerrero F.D."/>
            <person name="Moolhuijzen P."/>
            <person name="Goolsby J.A."/>
            <person name="Tidwell J."/>
            <person name="Bellgard S.E."/>
            <person name="Bellgard M.I."/>
        </authorList>
    </citation>
    <scope>NUCLEOTIDE SEQUENCE</scope>
    <source>
        <tissue evidence="2">Shoot tissue taken approximately 20 cm above the soil surface</tissue>
    </source>
</reference>
<name>A0A0A9C879_ARUDO</name>
<feature type="transmembrane region" description="Helical" evidence="1">
    <location>
        <begin position="19"/>
        <end position="41"/>
    </location>
</feature>
<reference evidence="2" key="1">
    <citation type="submission" date="2014-09" db="EMBL/GenBank/DDBJ databases">
        <authorList>
            <person name="Magalhaes I.L.F."/>
            <person name="Oliveira U."/>
            <person name="Santos F.R."/>
            <person name="Vidigal T.H.D.A."/>
            <person name="Brescovit A.D."/>
            <person name="Santos A.J."/>
        </authorList>
    </citation>
    <scope>NUCLEOTIDE SEQUENCE</scope>
    <source>
        <tissue evidence="2">Shoot tissue taken approximately 20 cm above the soil surface</tissue>
    </source>
</reference>
<evidence type="ECO:0000313" key="2">
    <source>
        <dbReference type="EMBL" id="JAD71781.1"/>
    </source>
</evidence>
<organism evidence="2">
    <name type="scientific">Arundo donax</name>
    <name type="common">Giant reed</name>
    <name type="synonym">Donax arundinaceus</name>
    <dbReference type="NCBI Taxonomy" id="35708"/>
    <lineage>
        <taxon>Eukaryota</taxon>
        <taxon>Viridiplantae</taxon>
        <taxon>Streptophyta</taxon>
        <taxon>Embryophyta</taxon>
        <taxon>Tracheophyta</taxon>
        <taxon>Spermatophyta</taxon>
        <taxon>Magnoliopsida</taxon>
        <taxon>Liliopsida</taxon>
        <taxon>Poales</taxon>
        <taxon>Poaceae</taxon>
        <taxon>PACMAD clade</taxon>
        <taxon>Arundinoideae</taxon>
        <taxon>Arundineae</taxon>
        <taxon>Arundo</taxon>
    </lineage>
</organism>
<accession>A0A0A9C879</accession>
<keyword evidence="1" id="KW-0812">Transmembrane</keyword>
<keyword evidence="1" id="KW-1133">Transmembrane helix</keyword>
<evidence type="ECO:0000256" key="1">
    <source>
        <dbReference type="SAM" id="Phobius"/>
    </source>
</evidence>